<evidence type="ECO:0000313" key="2">
    <source>
        <dbReference type="EMBL" id="MFD3000153.1"/>
    </source>
</evidence>
<evidence type="ECO:0000259" key="1">
    <source>
        <dbReference type="PROSITE" id="PS51462"/>
    </source>
</evidence>
<protein>
    <submittedName>
        <fullName evidence="2">NUDIX domain-containing protein</fullName>
    </submittedName>
</protein>
<keyword evidence="3" id="KW-1185">Reference proteome</keyword>
<accession>A0ABW6BVW0</accession>
<dbReference type="Proteomes" id="UP001597641">
    <property type="component" value="Unassembled WGS sequence"/>
</dbReference>
<dbReference type="CDD" id="cd18873">
    <property type="entry name" value="NUDIX_NadM_like"/>
    <property type="match status" value="1"/>
</dbReference>
<organism evidence="2 3">
    <name type="scientific">Pontibacter toksunensis</name>
    <dbReference type="NCBI Taxonomy" id="1332631"/>
    <lineage>
        <taxon>Bacteria</taxon>
        <taxon>Pseudomonadati</taxon>
        <taxon>Bacteroidota</taxon>
        <taxon>Cytophagia</taxon>
        <taxon>Cytophagales</taxon>
        <taxon>Hymenobacteraceae</taxon>
        <taxon>Pontibacter</taxon>
    </lineage>
</organism>
<comment type="caution">
    <text evidence="2">The sequence shown here is derived from an EMBL/GenBank/DDBJ whole genome shotgun (WGS) entry which is preliminary data.</text>
</comment>
<sequence>MVEEVGNILKKGGELFHPGLSVDCVIFGFHDNQLKVLLLKMKHADKWALPGGFVYKDEEVEHAAVRVLQSRTGLGNIFLRQFHTFGSPSRSDRQLNRQLLVSSGIEAHEGHWFLQRFITVGYYALVDFSKAVPRPDATSEDCAWWDLQDVPALVMDHNHILQKALEILQKQLNDQPIGYNLLPEKFTMPELQRLYETILNKQLDRRNFQRKMLGYDILNRLEERKLGVAHKAPYLYSFDKDKYAAALQDGLQQGW</sequence>
<dbReference type="Gene3D" id="1.10.10.10">
    <property type="entry name" value="Winged helix-like DNA-binding domain superfamily/Winged helix DNA-binding domain"/>
    <property type="match status" value="1"/>
</dbReference>
<dbReference type="PANTHER" id="PTHR43736">
    <property type="entry name" value="ADP-RIBOSE PYROPHOSPHATASE"/>
    <property type="match status" value="1"/>
</dbReference>
<dbReference type="InterPro" id="IPR054105">
    <property type="entry name" value="WHD_NrtR"/>
</dbReference>
<proteinExistence type="predicted"/>
<dbReference type="Pfam" id="PF21906">
    <property type="entry name" value="WHD_NrtR"/>
    <property type="match status" value="1"/>
</dbReference>
<dbReference type="EMBL" id="JBHUOX010000004">
    <property type="protein sequence ID" value="MFD3000153.1"/>
    <property type="molecule type" value="Genomic_DNA"/>
</dbReference>
<dbReference type="InterPro" id="IPR000086">
    <property type="entry name" value="NUDIX_hydrolase_dom"/>
</dbReference>
<dbReference type="Pfam" id="PF00293">
    <property type="entry name" value="NUDIX"/>
    <property type="match status" value="1"/>
</dbReference>
<dbReference type="SUPFAM" id="SSF55811">
    <property type="entry name" value="Nudix"/>
    <property type="match status" value="1"/>
</dbReference>
<dbReference type="InterPro" id="IPR036388">
    <property type="entry name" value="WH-like_DNA-bd_sf"/>
</dbReference>
<name>A0ABW6BVW0_9BACT</name>
<dbReference type="PANTHER" id="PTHR43736:SF4">
    <property type="entry name" value="SLR1690 PROTEIN"/>
    <property type="match status" value="1"/>
</dbReference>
<dbReference type="InterPro" id="IPR015797">
    <property type="entry name" value="NUDIX_hydrolase-like_dom_sf"/>
</dbReference>
<feature type="domain" description="Nudix hydrolase" evidence="1">
    <location>
        <begin position="17"/>
        <end position="169"/>
    </location>
</feature>
<dbReference type="PROSITE" id="PS51462">
    <property type="entry name" value="NUDIX"/>
    <property type="match status" value="1"/>
</dbReference>
<dbReference type="RefSeq" id="WP_377482855.1">
    <property type="nucleotide sequence ID" value="NZ_JBHUOX010000004.1"/>
</dbReference>
<reference evidence="3" key="1">
    <citation type="journal article" date="2019" name="Int. J. Syst. Evol. Microbiol.">
        <title>The Global Catalogue of Microorganisms (GCM) 10K type strain sequencing project: providing services to taxonomists for standard genome sequencing and annotation.</title>
        <authorList>
            <consortium name="The Broad Institute Genomics Platform"/>
            <consortium name="The Broad Institute Genome Sequencing Center for Infectious Disease"/>
            <person name="Wu L."/>
            <person name="Ma J."/>
        </authorList>
    </citation>
    <scope>NUCLEOTIDE SEQUENCE [LARGE SCALE GENOMIC DNA]</scope>
    <source>
        <strain evidence="3">KCTC 23984</strain>
    </source>
</reference>
<dbReference type="SUPFAM" id="SSF46785">
    <property type="entry name" value="Winged helix' DNA-binding domain"/>
    <property type="match status" value="1"/>
</dbReference>
<evidence type="ECO:0000313" key="3">
    <source>
        <dbReference type="Proteomes" id="UP001597641"/>
    </source>
</evidence>
<gene>
    <name evidence="2" type="ORF">ACFS7Z_07260</name>
</gene>
<dbReference type="InterPro" id="IPR036390">
    <property type="entry name" value="WH_DNA-bd_sf"/>
</dbReference>
<dbReference type="Gene3D" id="3.90.79.10">
    <property type="entry name" value="Nucleoside Triphosphate Pyrophosphohydrolase"/>
    <property type="match status" value="1"/>
</dbReference>